<protein>
    <submittedName>
        <fullName evidence="2">Putative membrane protein</fullName>
    </submittedName>
</protein>
<dbReference type="KEGG" id="sgu:SGLAU_14795"/>
<gene>
    <name evidence="2" type="ORF">SGLAU_14795</name>
</gene>
<feature type="transmembrane region" description="Helical" evidence="1">
    <location>
        <begin position="103"/>
        <end position="123"/>
    </location>
</feature>
<feature type="transmembrane region" description="Helical" evidence="1">
    <location>
        <begin position="143"/>
        <end position="165"/>
    </location>
</feature>
<dbReference type="AlphaFoldDB" id="A0A089X4Z7"/>
<accession>A0A089X4Z7</accession>
<keyword evidence="1" id="KW-0472">Membrane</keyword>
<evidence type="ECO:0000256" key="1">
    <source>
        <dbReference type="SAM" id="Phobius"/>
    </source>
</evidence>
<evidence type="ECO:0000313" key="3">
    <source>
        <dbReference type="Proteomes" id="UP000029482"/>
    </source>
</evidence>
<sequence>MVAGSERGVAGRGPARWAVRAAWAVPVGLLPSSLWRVAVAFDAGHTTAERVYMLVLSCLTVGLGCLTVGLVRPWGEVFPRRLPGVGGRAVPARAVTVVARTGGVLLVLLTLYGALNAVFGFVGEGPRLIGQEREFDKPDAWVGWLYLPAAPWGFLLLAVTADYAGRTRAATPARRR</sequence>
<dbReference type="OrthoDB" id="2717873at2"/>
<reference evidence="3" key="1">
    <citation type="journal article" date="2015" name="J. Biotechnol.">
        <title>Complete genome sequence of the actinobacterium Streptomyces glaucescens GLA.O (DSM 40922) consisting of a linear chromosome and one linear plasmid.</title>
        <authorList>
            <person name="Ortseifen V."/>
            <person name="Winkler A."/>
            <person name="Albersmeier A."/>
            <person name="Wendler S."/>
            <person name="Puhler A."/>
            <person name="Kalinowski J."/>
            <person name="Ruckert C."/>
        </authorList>
    </citation>
    <scope>NUCLEOTIDE SEQUENCE [LARGE SCALE GENOMIC DNA]</scope>
    <source>
        <strain evidence="3">DSM 40922 / GLA O</strain>
    </source>
</reference>
<dbReference type="HOGENOM" id="CLU_091709_0_1_11"/>
<organism evidence="2 3">
    <name type="scientific">Streptomyces glaucescens</name>
    <dbReference type="NCBI Taxonomy" id="1907"/>
    <lineage>
        <taxon>Bacteria</taxon>
        <taxon>Bacillati</taxon>
        <taxon>Actinomycetota</taxon>
        <taxon>Actinomycetes</taxon>
        <taxon>Kitasatosporales</taxon>
        <taxon>Streptomycetaceae</taxon>
        <taxon>Streptomyces</taxon>
    </lineage>
</organism>
<dbReference type="STRING" id="1907.SGLAU_14795"/>
<dbReference type="RefSeq" id="WP_052413756.1">
    <property type="nucleotide sequence ID" value="NZ_CP009438.1"/>
</dbReference>
<keyword evidence="3" id="KW-1185">Reference proteome</keyword>
<evidence type="ECO:0000313" key="2">
    <source>
        <dbReference type="EMBL" id="AIR98942.1"/>
    </source>
</evidence>
<keyword evidence="1" id="KW-0812">Transmembrane</keyword>
<name>A0A089X4Z7_STRGA</name>
<proteinExistence type="predicted"/>
<dbReference type="EMBL" id="CP009438">
    <property type="protein sequence ID" value="AIR98942.1"/>
    <property type="molecule type" value="Genomic_DNA"/>
</dbReference>
<dbReference type="Proteomes" id="UP000029482">
    <property type="component" value="Chromosome"/>
</dbReference>
<feature type="transmembrane region" description="Helical" evidence="1">
    <location>
        <begin position="21"/>
        <end position="39"/>
    </location>
</feature>
<keyword evidence="1" id="KW-1133">Transmembrane helix</keyword>
<feature type="transmembrane region" description="Helical" evidence="1">
    <location>
        <begin position="51"/>
        <end position="71"/>
    </location>
</feature>